<sequence length="145" mass="17031">MTFIRFASDQYDLPVFAVTDPTYTALGSWITGDISVHFRVCLDALADVDDLAKGRPVEPWGSEHYDVAIDANGIRFSNRFVDESGSYSLRDLTEALEEYWRFLASQPEDPDLVRQYWPDLPRWQAELLLWEQRRERQHPYRGRLF</sequence>
<comment type="caution">
    <text evidence="1">The sequence shown here is derived from an EMBL/GenBank/DDBJ whole genome shotgun (WGS) entry which is preliminary data.</text>
</comment>
<dbReference type="RefSeq" id="WP_203700439.1">
    <property type="nucleotide sequence ID" value="NZ_BAAALU010000030.1"/>
</dbReference>
<dbReference type="Proteomes" id="UP000624325">
    <property type="component" value="Unassembled WGS sequence"/>
</dbReference>
<name>A0ABQ4BW32_9ACTN</name>
<keyword evidence="2" id="KW-1185">Reference proteome</keyword>
<gene>
    <name evidence="1" type="ORF">Air01nite_08430</name>
</gene>
<organism evidence="1 2">
    <name type="scientific">Asanoa iriomotensis</name>
    <dbReference type="NCBI Taxonomy" id="234613"/>
    <lineage>
        <taxon>Bacteria</taxon>
        <taxon>Bacillati</taxon>
        <taxon>Actinomycetota</taxon>
        <taxon>Actinomycetes</taxon>
        <taxon>Micromonosporales</taxon>
        <taxon>Micromonosporaceae</taxon>
        <taxon>Asanoa</taxon>
    </lineage>
</organism>
<evidence type="ECO:0000313" key="2">
    <source>
        <dbReference type="Proteomes" id="UP000624325"/>
    </source>
</evidence>
<dbReference type="EMBL" id="BONC01000003">
    <property type="protein sequence ID" value="GIF54748.1"/>
    <property type="molecule type" value="Genomic_DNA"/>
</dbReference>
<evidence type="ECO:0008006" key="3">
    <source>
        <dbReference type="Google" id="ProtNLM"/>
    </source>
</evidence>
<accession>A0ABQ4BW32</accession>
<reference evidence="1 2" key="1">
    <citation type="submission" date="2021-01" db="EMBL/GenBank/DDBJ databases">
        <title>Whole genome shotgun sequence of Asanoa iriomotensis NBRC 100142.</title>
        <authorList>
            <person name="Komaki H."/>
            <person name="Tamura T."/>
        </authorList>
    </citation>
    <scope>NUCLEOTIDE SEQUENCE [LARGE SCALE GENOMIC DNA]</scope>
    <source>
        <strain evidence="1 2">NBRC 100142</strain>
    </source>
</reference>
<proteinExistence type="predicted"/>
<evidence type="ECO:0000313" key="1">
    <source>
        <dbReference type="EMBL" id="GIF54748.1"/>
    </source>
</evidence>
<protein>
    <recommendedName>
        <fullName evidence="3">SUKH-4 immunity protein of toxin-antitoxin system</fullName>
    </recommendedName>
</protein>